<name>A0A7J6TK62_PEROL</name>
<dbReference type="PROSITE" id="PS51767">
    <property type="entry name" value="PEPTIDASE_A1"/>
    <property type="match status" value="1"/>
</dbReference>
<proteinExistence type="predicted"/>
<dbReference type="Proteomes" id="UP000574390">
    <property type="component" value="Unassembled WGS sequence"/>
</dbReference>
<evidence type="ECO:0000313" key="3">
    <source>
        <dbReference type="EMBL" id="KAF4744750.1"/>
    </source>
</evidence>
<gene>
    <name evidence="2" type="ORF">FOZ62_024238</name>
    <name evidence="3" type="ORF">FOZ63_031598</name>
</gene>
<dbReference type="Gene3D" id="2.40.70.10">
    <property type="entry name" value="Acid Proteases"/>
    <property type="match status" value="2"/>
</dbReference>
<dbReference type="InterPro" id="IPR021109">
    <property type="entry name" value="Peptidase_aspartic_dom_sf"/>
</dbReference>
<dbReference type="Proteomes" id="UP000553632">
    <property type="component" value="Unassembled WGS sequence"/>
</dbReference>
<sequence length="401" mass="44576">MTVDGYLVNLLVDTGSPMSFLVYGDWYESIYGVGSCKHLVSGCYFCPPTDPCTRESLLSQGKDSLSYGENDTVWFVYRNVTLRVGGAREIRNIQIGLMIGSTPVEKGTQPTALLGLGLRPPEWSRMMRVPSLLEQLVAAEDVPKFAFSIRGSELSHGMHGDLELGEFPALTEEMTLFPLTGPPLVKGKVATISSAVWLSTFSEKVLRVRGPKDGEERLKVVIDTGSDSIYASAKILSQLREALIFEFGPDRVDGTGSGKPLSRERKKLAVYTEVRNSDTIYWVRRALLQRLPKFVIQVNAESTFEIHLSNHVQVCDGQWCRLQIFEDHPDGATLDTLTLGISVLLDYDLSVDFSHQVISLKKPENPVVREFASSKSWRKAREPKCKRSSGVARLIKSCIGR</sequence>
<evidence type="ECO:0000259" key="1">
    <source>
        <dbReference type="PROSITE" id="PS51767"/>
    </source>
</evidence>
<dbReference type="AlphaFoldDB" id="A0A7J6TK62"/>
<protein>
    <recommendedName>
        <fullName evidence="1">Peptidase A1 domain-containing protein</fullName>
    </recommendedName>
</protein>
<organism evidence="3 4">
    <name type="scientific">Perkinsus olseni</name>
    <name type="common">Perkinsus atlanticus</name>
    <dbReference type="NCBI Taxonomy" id="32597"/>
    <lineage>
        <taxon>Eukaryota</taxon>
        <taxon>Sar</taxon>
        <taxon>Alveolata</taxon>
        <taxon>Perkinsozoa</taxon>
        <taxon>Perkinsea</taxon>
        <taxon>Perkinsida</taxon>
        <taxon>Perkinsidae</taxon>
        <taxon>Perkinsus</taxon>
    </lineage>
</organism>
<evidence type="ECO:0000313" key="4">
    <source>
        <dbReference type="Proteomes" id="UP000553632"/>
    </source>
</evidence>
<accession>A0A7J6TK62</accession>
<comment type="caution">
    <text evidence="3">The sequence shown here is derived from an EMBL/GenBank/DDBJ whole genome shotgun (WGS) entry which is preliminary data.</text>
</comment>
<feature type="domain" description="Peptidase A1" evidence="1">
    <location>
        <begin position="1"/>
        <end position="361"/>
    </location>
</feature>
<evidence type="ECO:0000313" key="2">
    <source>
        <dbReference type="EMBL" id="KAF4715216.1"/>
    </source>
</evidence>
<reference evidence="4 5" key="1">
    <citation type="submission" date="2020-04" db="EMBL/GenBank/DDBJ databases">
        <title>Perkinsus olseni comparative genomics.</title>
        <authorList>
            <person name="Bogema D.R."/>
        </authorList>
    </citation>
    <scope>NUCLEOTIDE SEQUENCE [LARGE SCALE GENOMIC DNA]</scope>
    <source>
        <strain evidence="2">ATCC PRA-205</strain>
        <strain evidence="3 4">ATCC PRA-207</strain>
    </source>
</reference>
<evidence type="ECO:0000313" key="5">
    <source>
        <dbReference type="Proteomes" id="UP000574390"/>
    </source>
</evidence>
<dbReference type="InterPro" id="IPR033121">
    <property type="entry name" value="PEPTIDASE_A1"/>
</dbReference>
<dbReference type="EMBL" id="JABANO010010666">
    <property type="protein sequence ID" value="KAF4744750.1"/>
    <property type="molecule type" value="Genomic_DNA"/>
</dbReference>
<dbReference type="SUPFAM" id="SSF50630">
    <property type="entry name" value="Acid proteases"/>
    <property type="match status" value="1"/>
</dbReference>
<keyword evidence="4" id="KW-1185">Reference proteome</keyword>
<dbReference type="EMBL" id="JABANM010025030">
    <property type="protein sequence ID" value="KAF4715216.1"/>
    <property type="molecule type" value="Genomic_DNA"/>
</dbReference>